<name>A0A5N5TN25_9CRUS</name>
<gene>
    <name evidence="2" type="ORF">Anas_06462</name>
</gene>
<comment type="caution">
    <text evidence="2">The sequence shown here is derived from an EMBL/GenBank/DDBJ whole genome shotgun (WGS) entry which is preliminary data.</text>
</comment>
<protein>
    <submittedName>
        <fullName evidence="2">Uncharacterized protein</fullName>
    </submittedName>
</protein>
<organism evidence="2 3">
    <name type="scientific">Armadillidium nasatum</name>
    <dbReference type="NCBI Taxonomy" id="96803"/>
    <lineage>
        <taxon>Eukaryota</taxon>
        <taxon>Metazoa</taxon>
        <taxon>Ecdysozoa</taxon>
        <taxon>Arthropoda</taxon>
        <taxon>Crustacea</taxon>
        <taxon>Multicrustacea</taxon>
        <taxon>Malacostraca</taxon>
        <taxon>Eumalacostraca</taxon>
        <taxon>Peracarida</taxon>
        <taxon>Isopoda</taxon>
        <taxon>Oniscidea</taxon>
        <taxon>Crinocheta</taxon>
        <taxon>Armadillidiidae</taxon>
        <taxon>Armadillidium</taxon>
    </lineage>
</organism>
<feature type="compositionally biased region" description="Polar residues" evidence="1">
    <location>
        <begin position="404"/>
        <end position="414"/>
    </location>
</feature>
<dbReference type="Proteomes" id="UP000326759">
    <property type="component" value="Unassembled WGS sequence"/>
</dbReference>
<proteinExistence type="predicted"/>
<feature type="region of interest" description="Disordered" evidence="1">
    <location>
        <begin position="404"/>
        <end position="450"/>
    </location>
</feature>
<feature type="compositionally biased region" description="Polar residues" evidence="1">
    <location>
        <begin position="252"/>
        <end position="276"/>
    </location>
</feature>
<feature type="compositionally biased region" description="Basic and acidic residues" evidence="1">
    <location>
        <begin position="1"/>
        <end position="15"/>
    </location>
</feature>
<keyword evidence="3" id="KW-1185">Reference proteome</keyword>
<feature type="region of interest" description="Disordered" evidence="1">
    <location>
        <begin position="496"/>
        <end position="534"/>
    </location>
</feature>
<feature type="region of interest" description="Disordered" evidence="1">
    <location>
        <begin position="247"/>
        <end position="295"/>
    </location>
</feature>
<feature type="compositionally biased region" description="Polar residues" evidence="1">
    <location>
        <begin position="16"/>
        <end position="34"/>
    </location>
</feature>
<feature type="region of interest" description="Disordered" evidence="1">
    <location>
        <begin position="1"/>
        <end position="34"/>
    </location>
</feature>
<feature type="region of interest" description="Disordered" evidence="1">
    <location>
        <begin position="158"/>
        <end position="180"/>
    </location>
</feature>
<reference evidence="2 3" key="1">
    <citation type="journal article" date="2019" name="PLoS Biol.">
        <title>Sex chromosomes control vertical transmission of feminizing Wolbachia symbionts in an isopod.</title>
        <authorList>
            <person name="Becking T."/>
            <person name="Chebbi M.A."/>
            <person name="Giraud I."/>
            <person name="Moumen B."/>
            <person name="Laverre T."/>
            <person name="Caubet Y."/>
            <person name="Peccoud J."/>
            <person name="Gilbert C."/>
            <person name="Cordaux R."/>
        </authorList>
    </citation>
    <scope>NUCLEOTIDE SEQUENCE [LARGE SCALE GENOMIC DNA]</scope>
    <source>
        <strain evidence="2">ANa2</strain>
        <tissue evidence="2">Whole body excluding digestive tract and cuticle</tissue>
    </source>
</reference>
<feature type="region of interest" description="Disordered" evidence="1">
    <location>
        <begin position="83"/>
        <end position="135"/>
    </location>
</feature>
<feature type="compositionally biased region" description="Basic residues" evidence="1">
    <location>
        <begin position="103"/>
        <end position="112"/>
    </location>
</feature>
<dbReference type="AlphaFoldDB" id="A0A5N5TN25"/>
<evidence type="ECO:0000313" key="3">
    <source>
        <dbReference type="Proteomes" id="UP000326759"/>
    </source>
</evidence>
<accession>A0A5N5TN25</accession>
<evidence type="ECO:0000313" key="2">
    <source>
        <dbReference type="EMBL" id="KAB7507584.1"/>
    </source>
</evidence>
<sequence>MDLDKQISGDFRDQVTDNNSNNPNLEKTCSDDNVSGVNKINIIEEKYKNITHELDKVETKNTDNLKIVDTSLISDPDIKEFTEGKKLYNSPDIPPESREPIPPKRHHKHKSPKTPETPETPESPRNSPENFKEINTEDLRAKISLSLENQPNKKIGKMEKDTKDYDNGNQTPENEVEHVKSDVQFRPQKSEFQKGQNRMSFMTKTKGQLYYKKKAACNEDERAKWITMIENIMEKGKIMSDLHSIAEEKRSSTLPNRINESVRTSTDSETHTTASAPDNEELIRPKKVSSSKGFKLDSQQISSVKLKRVSSEVSEPRSPIKKVNAEDEEVFDPKEKFGVQLRRVHTEKSSSRTDREQSPEYIEFKEKYNSLSLSRKNKIPKLPLNENSVCSHLVVNISREGETDSINIKSNSPSKEIKTSDPVQLGKESKDHKEVNRRRSPSPNIPISKAVEAVIKNSSTEETQEYTPNSSKPKLSICHATSTVISYYESSELNIDGNANNTQDKSSEKPPDIVSSSTVEEKNEKETITTTSSITTATKPDIVKSSHVNEVELKGNSNEKGLETELAEKVEKISINDVEDNSEPKDTKIITIPDENISNS</sequence>
<dbReference type="EMBL" id="SEYY01000294">
    <property type="protein sequence ID" value="KAB7507584.1"/>
    <property type="molecule type" value="Genomic_DNA"/>
</dbReference>
<evidence type="ECO:0000256" key="1">
    <source>
        <dbReference type="SAM" id="MobiDB-lite"/>
    </source>
</evidence>